<keyword evidence="3" id="KW-1185">Reference proteome</keyword>
<feature type="region of interest" description="Disordered" evidence="1">
    <location>
        <begin position="107"/>
        <end position="134"/>
    </location>
</feature>
<evidence type="ECO:0000313" key="3">
    <source>
        <dbReference type="Proteomes" id="UP000054217"/>
    </source>
</evidence>
<dbReference type="EMBL" id="KN832162">
    <property type="protein sequence ID" value="KIN93492.1"/>
    <property type="molecule type" value="Genomic_DNA"/>
</dbReference>
<sequence>MREEARQRLVDEKRVLGMPRYISTNPPKGTLIHQKTKCSHEFCSDDDRKGTIRMLSNSSTRIQKSERSGQETAARNLTKVVSPERAMRGERSARKARGTVLECARYDERTSRVGRRSRLAQQRLGRSTRNSGRR</sequence>
<dbReference type="AlphaFoldDB" id="A0A0C3I8Q5"/>
<organism evidence="2 3">
    <name type="scientific">Pisolithus tinctorius Marx 270</name>
    <dbReference type="NCBI Taxonomy" id="870435"/>
    <lineage>
        <taxon>Eukaryota</taxon>
        <taxon>Fungi</taxon>
        <taxon>Dikarya</taxon>
        <taxon>Basidiomycota</taxon>
        <taxon>Agaricomycotina</taxon>
        <taxon>Agaricomycetes</taxon>
        <taxon>Agaricomycetidae</taxon>
        <taxon>Boletales</taxon>
        <taxon>Sclerodermatineae</taxon>
        <taxon>Pisolithaceae</taxon>
        <taxon>Pisolithus</taxon>
    </lineage>
</organism>
<feature type="compositionally biased region" description="Polar residues" evidence="1">
    <location>
        <begin position="124"/>
        <end position="134"/>
    </location>
</feature>
<reference evidence="3" key="2">
    <citation type="submission" date="2015-01" db="EMBL/GenBank/DDBJ databases">
        <title>Evolutionary Origins and Diversification of the Mycorrhizal Mutualists.</title>
        <authorList>
            <consortium name="DOE Joint Genome Institute"/>
            <consortium name="Mycorrhizal Genomics Consortium"/>
            <person name="Kohler A."/>
            <person name="Kuo A."/>
            <person name="Nagy L.G."/>
            <person name="Floudas D."/>
            <person name="Copeland A."/>
            <person name="Barry K.W."/>
            <person name="Cichocki N."/>
            <person name="Veneault-Fourrey C."/>
            <person name="LaButti K."/>
            <person name="Lindquist E.A."/>
            <person name="Lipzen A."/>
            <person name="Lundell T."/>
            <person name="Morin E."/>
            <person name="Murat C."/>
            <person name="Riley R."/>
            <person name="Ohm R."/>
            <person name="Sun H."/>
            <person name="Tunlid A."/>
            <person name="Henrissat B."/>
            <person name="Grigoriev I.V."/>
            <person name="Hibbett D.S."/>
            <person name="Martin F."/>
        </authorList>
    </citation>
    <scope>NUCLEOTIDE SEQUENCE [LARGE SCALE GENOMIC DNA]</scope>
    <source>
        <strain evidence="3">Marx 270</strain>
    </source>
</reference>
<gene>
    <name evidence="2" type="ORF">M404DRAFT_502090</name>
</gene>
<dbReference type="InParanoid" id="A0A0C3I8Q5"/>
<dbReference type="HOGENOM" id="CLU_1897049_0_0_1"/>
<protein>
    <submittedName>
        <fullName evidence="2">Uncharacterized protein</fullName>
    </submittedName>
</protein>
<feature type="region of interest" description="Disordered" evidence="1">
    <location>
        <begin position="58"/>
        <end position="77"/>
    </location>
</feature>
<reference evidence="2 3" key="1">
    <citation type="submission" date="2014-04" db="EMBL/GenBank/DDBJ databases">
        <authorList>
            <consortium name="DOE Joint Genome Institute"/>
            <person name="Kuo A."/>
            <person name="Kohler A."/>
            <person name="Costa M.D."/>
            <person name="Nagy L.G."/>
            <person name="Floudas D."/>
            <person name="Copeland A."/>
            <person name="Barry K.W."/>
            <person name="Cichocki N."/>
            <person name="Veneault-Fourrey C."/>
            <person name="LaButti K."/>
            <person name="Lindquist E.A."/>
            <person name="Lipzen A."/>
            <person name="Lundell T."/>
            <person name="Morin E."/>
            <person name="Murat C."/>
            <person name="Sun H."/>
            <person name="Tunlid A."/>
            <person name="Henrissat B."/>
            <person name="Grigoriev I.V."/>
            <person name="Hibbett D.S."/>
            <person name="Martin F."/>
            <person name="Nordberg H.P."/>
            <person name="Cantor M.N."/>
            <person name="Hua S.X."/>
        </authorList>
    </citation>
    <scope>NUCLEOTIDE SEQUENCE [LARGE SCALE GENOMIC DNA]</scope>
    <source>
        <strain evidence="2 3">Marx 270</strain>
    </source>
</reference>
<evidence type="ECO:0000313" key="2">
    <source>
        <dbReference type="EMBL" id="KIN93492.1"/>
    </source>
</evidence>
<dbReference type="Proteomes" id="UP000054217">
    <property type="component" value="Unassembled WGS sequence"/>
</dbReference>
<name>A0A0C3I8Q5_PISTI</name>
<accession>A0A0C3I8Q5</accession>
<proteinExistence type="predicted"/>
<evidence type="ECO:0000256" key="1">
    <source>
        <dbReference type="SAM" id="MobiDB-lite"/>
    </source>
</evidence>